<feature type="region of interest" description="Disordered" evidence="1">
    <location>
        <begin position="16"/>
        <end position="36"/>
    </location>
</feature>
<name>A0A1M6ZC21_XYLRU</name>
<feature type="non-terminal residue" evidence="2">
    <location>
        <position position="1"/>
    </location>
</feature>
<dbReference type="EMBL" id="FRBD01000049">
    <property type="protein sequence ID" value="SHL27980.1"/>
    <property type="molecule type" value="Genomic_DNA"/>
</dbReference>
<dbReference type="Proteomes" id="UP000184130">
    <property type="component" value="Unassembled WGS sequence"/>
</dbReference>
<dbReference type="AlphaFoldDB" id="A0A1M6ZC21"/>
<organism evidence="2 3">
    <name type="scientific">Xylanibacter ruminicola</name>
    <name type="common">Prevotella ruminicola</name>
    <dbReference type="NCBI Taxonomy" id="839"/>
    <lineage>
        <taxon>Bacteria</taxon>
        <taxon>Pseudomonadati</taxon>
        <taxon>Bacteroidota</taxon>
        <taxon>Bacteroidia</taxon>
        <taxon>Bacteroidales</taxon>
        <taxon>Prevotellaceae</taxon>
        <taxon>Xylanibacter</taxon>
    </lineage>
</organism>
<accession>A0A1M6ZC21</accession>
<evidence type="ECO:0000313" key="2">
    <source>
        <dbReference type="EMBL" id="SHL27980.1"/>
    </source>
</evidence>
<evidence type="ECO:0000256" key="1">
    <source>
        <dbReference type="SAM" id="MobiDB-lite"/>
    </source>
</evidence>
<reference evidence="2 3" key="1">
    <citation type="submission" date="2016-11" db="EMBL/GenBank/DDBJ databases">
        <authorList>
            <person name="Jaros S."/>
            <person name="Januszkiewicz K."/>
            <person name="Wedrychowicz H."/>
        </authorList>
    </citation>
    <scope>NUCLEOTIDE SEQUENCE [LARGE SCALE GENOMIC DNA]</scope>
    <source>
        <strain evidence="2 3">KHT3</strain>
    </source>
</reference>
<protein>
    <submittedName>
        <fullName evidence="2">Uncharacterized protein</fullName>
    </submittedName>
</protein>
<evidence type="ECO:0000313" key="3">
    <source>
        <dbReference type="Proteomes" id="UP000184130"/>
    </source>
</evidence>
<sequence length="36" mass="3784">KLGIVYSPNVVTITTSASASEPGESDNPDPQLARRL</sequence>
<gene>
    <name evidence="2" type="ORF">SAMN05216463_1493</name>
</gene>
<proteinExistence type="predicted"/>